<feature type="transmembrane region" description="Helical" evidence="6">
    <location>
        <begin position="99"/>
        <end position="119"/>
    </location>
</feature>
<dbReference type="RefSeq" id="WP_129458514.1">
    <property type="nucleotide sequence ID" value="NZ_PPCV01000004.1"/>
</dbReference>
<dbReference type="InterPro" id="IPR016795">
    <property type="entry name" value="UCP021697"/>
</dbReference>
<keyword evidence="5 6" id="KW-0472">Membrane</keyword>
<keyword evidence="4 6" id="KW-1133">Transmembrane helix</keyword>
<dbReference type="OrthoDB" id="5187110at2"/>
<evidence type="ECO:0000259" key="7">
    <source>
        <dbReference type="Pfam" id="PF06271"/>
    </source>
</evidence>
<proteinExistence type="predicted"/>
<dbReference type="PANTHER" id="PTHR36115:SF6">
    <property type="entry name" value="PROLINE-RICH ANTIGEN HOMOLOG"/>
    <property type="match status" value="1"/>
</dbReference>
<keyword evidence="2" id="KW-1003">Cell membrane</keyword>
<evidence type="ECO:0000256" key="3">
    <source>
        <dbReference type="ARBA" id="ARBA00022692"/>
    </source>
</evidence>
<sequence>MTASPDYPGSGLGLPAEGRGSLASWRARVSALVIDWGASMAVAVGVFGGGVLEANTWRSWMVLTVFFVQKALLTAFTGSSFGQLITGVGVTQLDGSPLGWWRAFARAAMVAIVLPAVVIGPDRRGLDDLLLGSVVVTRR</sequence>
<feature type="transmembrane region" description="Helical" evidence="6">
    <location>
        <begin position="29"/>
        <end position="52"/>
    </location>
</feature>
<dbReference type="Proteomes" id="UP000290624">
    <property type="component" value="Unassembled WGS sequence"/>
</dbReference>
<organism evidence="8 9">
    <name type="scientific">Propioniciclava flava</name>
    <dbReference type="NCBI Taxonomy" id="2072026"/>
    <lineage>
        <taxon>Bacteria</taxon>
        <taxon>Bacillati</taxon>
        <taxon>Actinomycetota</taxon>
        <taxon>Actinomycetes</taxon>
        <taxon>Propionibacteriales</taxon>
        <taxon>Propionibacteriaceae</taxon>
        <taxon>Propioniciclava</taxon>
    </lineage>
</organism>
<accession>A0A4Q2EGW3</accession>
<comment type="caution">
    <text evidence="8">The sequence shown here is derived from an EMBL/GenBank/DDBJ whole genome shotgun (WGS) entry which is preliminary data.</text>
</comment>
<evidence type="ECO:0000256" key="5">
    <source>
        <dbReference type="ARBA" id="ARBA00023136"/>
    </source>
</evidence>
<evidence type="ECO:0000256" key="1">
    <source>
        <dbReference type="ARBA" id="ARBA00004651"/>
    </source>
</evidence>
<keyword evidence="3 6" id="KW-0812">Transmembrane</keyword>
<evidence type="ECO:0000256" key="4">
    <source>
        <dbReference type="ARBA" id="ARBA00022989"/>
    </source>
</evidence>
<feature type="domain" description="RDD" evidence="7">
    <location>
        <begin position="23"/>
        <end position="113"/>
    </location>
</feature>
<protein>
    <submittedName>
        <fullName evidence="8">RDD family protein</fullName>
    </submittedName>
</protein>
<dbReference type="PANTHER" id="PTHR36115">
    <property type="entry name" value="PROLINE-RICH ANTIGEN HOMOLOG-RELATED"/>
    <property type="match status" value="1"/>
</dbReference>
<dbReference type="EMBL" id="PPCV01000004">
    <property type="protein sequence ID" value="RXW32303.1"/>
    <property type="molecule type" value="Genomic_DNA"/>
</dbReference>
<dbReference type="GO" id="GO:0005886">
    <property type="term" value="C:plasma membrane"/>
    <property type="evidence" value="ECO:0007669"/>
    <property type="project" value="UniProtKB-SubCell"/>
</dbReference>
<reference evidence="8 9" key="1">
    <citation type="submission" date="2018-01" db="EMBL/GenBank/DDBJ databases">
        <title>Lactibacter flavus gen. nov., sp. nov., a novel bacterium of the family Propionibacteriaceae isolated from raw milk and dairy products.</title>
        <authorList>
            <person name="Wenning M."/>
            <person name="Breitenwieser F."/>
            <person name="Huptas C."/>
            <person name="von Neubeck M."/>
            <person name="Busse H.-J."/>
            <person name="Scherer S."/>
        </authorList>
    </citation>
    <scope>NUCLEOTIDE SEQUENCE [LARGE SCALE GENOMIC DNA]</scope>
    <source>
        <strain evidence="8 9">VG341</strain>
    </source>
</reference>
<name>A0A4Q2EGW3_9ACTN</name>
<evidence type="ECO:0000313" key="8">
    <source>
        <dbReference type="EMBL" id="RXW32303.1"/>
    </source>
</evidence>
<dbReference type="Pfam" id="PF06271">
    <property type="entry name" value="RDD"/>
    <property type="match status" value="1"/>
</dbReference>
<evidence type="ECO:0000256" key="2">
    <source>
        <dbReference type="ARBA" id="ARBA00022475"/>
    </source>
</evidence>
<dbReference type="PIRSF" id="PIRSF021697">
    <property type="entry name" value="UCP021697"/>
    <property type="match status" value="1"/>
</dbReference>
<dbReference type="InterPro" id="IPR010432">
    <property type="entry name" value="RDD"/>
</dbReference>
<dbReference type="InterPro" id="IPR051791">
    <property type="entry name" value="Pra-immunoreactive"/>
</dbReference>
<feature type="transmembrane region" description="Helical" evidence="6">
    <location>
        <begin position="59"/>
        <end position="79"/>
    </location>
</feature>
<dbReference type="AlphaFoldDB" id="A0A4Q2EGW3"/>
<keyword evidence="9" id="KW-1185">Reference proteome</keyword>
<evidence type="ECO:0000313" key="9">
    <source>
        <dbReference type="Proteomes" id="UP000290624"/>
    </source>
</evidence>
<evidence type="ECO:0000256" key="6">
    <source>
        <dbReference type="SAM" id="Phobius"/>
    </source>
</evidence>
<gene>
    <name evidence="8" type="ORF">C1706_07015</name>
</gene>
<comment type="subcellular location">
    <subcellularLocation>
        <location evidence="1">Cell membrane</location>
        <topology evidence="1">Multi-pass membrane protein</topology>
    </subcellularLocation>
</comment>